<dbReference type="EMBL" id="CP029619">
    <property type="protein sequence ID" value="AWN81684.1"/>
    <property type="molecule type" value="Genomic_DNA"/>
</dbReference>
<dbReference type="Pfam" id="PF01609">
    <property type="entry name" value="DDE_Tnp_1"/>
    <property type="match status" value="1"/>
</dbReference>
<dbReference type="AlphaFoldDB" id="A0A2Z3LGZ7"/>
<dbReference type="GO" id="GO:0006313">
    <property type="term" value="P:DNA transposition"/>
    <property type="evidence" value="ECO:0007669"/>
    <property type="project" value="InterPro"/>
</dbReference>
<dbReference type="GO" id="GO:0003677">
    <property type="term" value="F:DNA binding"/>
    <property type="evidence" value="ECO:0007669"/>
    <property type="project" value="InterPro"/>
</dbReference>
<feature type="domain" description="Transposase IS4-like" evidence="2">
    <location>
        <begin position="46"/>
        <end position="125"/>
    </location>
</feature>
<accession>A0A2Z3LGZ7</accession>
<dbReference type="KEGG" id="cher:DK880_00356"/>
<protein>
    <recommendedName>
        <fullName evidence="2">Transposase IS4-like domain-containing protein</fullName>
    </recommendedName>
</protein>
<gene>
    <name evidence="3" type="ORF">DK880_00356</name>
</gene>
<evidence type="ECO:0000259" key="2">
    <source>
        <dbReference type="Pfam" id="PF01609"/>
    </source>
</evidence>
<organism evidence="3 4">
    <name type="scientific">Candidatus Cardinium hertigii</name>
    <dbReference type="NCBI Taxonomy" id="247481"/>
    <lineage>
        <taxon>Bacteria</taxon>
        <taxon>Pseudomonadati</taxon>
        <taxon>Bacteroidota</taxon>
        <taxon>Cytophagia</taxon>
        <taxon>Cytophagales</taxon>
        <taxon>Amoebophilaceae</taxon>
        <taxon>Candidatus Cardinium</taxon>
    </lineage>
</organism>
<dbReference type="Proteomes" id="UP000245872">
    <property type="component" value="Chromosome"/>
</dbReference>
<name>A0A2Z3LGZ7_9BACT</name>
<feature type="region of interest" description="Disordered" evidence="1">
    <location>
        <begin position="1"/>
        <end position="29"/>
    </location>
</feature>
<dbReference type="InterPro" id="IPR002559">
    <property type="entry name" value="Transposase_11"/>
</dbReference>
<reference evidence="3 4" key="1">
    <citation type="submission" date="2018-05" db="EMBL/GenBank/DDBJ databases">
        <title>Candidatus Cardinium hertigii Genome Assembly.</title>
        <authorList>
            <person name="Showmaker K.C."/>
            <person name="Walden K.O."/>
            <person name="Fields C.J."/>
            <person name="Lambert K.N."/>
            <person name="Hudson M.E."/>
        </authorList>
    </citation>
    <scope>NUCLEOTIDE SEQUENCE [LARGE SCALE GENOMIC DNA]</scope>
    <source>
        <strain evidence="4">cHgTN10</strain>
    </source>
</reference>
<dbReference type="PANTHER" id="PTHR35604:SF2">
    <property type="entry name" value="TRANSPOSASE INSH FOR INSERTION SEQUENCE ELEMENT IS5A-RELATED"/>
    <property type="match status" value="1"/>
</dbReference>
<evidence type="ECO:0000313" key="4">
    <source>
        <dbReference type="Proteomes" id="UP000245872"/>
    </source>
</evidence>
<sequence length="133" mass="14747">MQHGSAAIGAPITSTSRRPKGKKSYDLHENNTMTISESYQKGVDLEASWTKKGHTLYYGYKHHLLVESKEGLVLAVSTTKASSHDSNHLQVLLDKVSLQSGSRVYADKAYSGLANETLLKKKKLKISYSEKSY</sequence>
<keyword evidence="4" id="KW-1185">Reference proteome</keyword>
<evidence type="ECO:0000256" key="1">
    <source>
        <dbReference type="SAM" id="MobiDB-lite"/>
    </source>
</evidence>
<dbReference type="GO" id="GO:0004803">
    <property type="term" value="F:transposase activity"/>
    <property type="evidence" value="ECO:0007669"/>
    <property type="project" value="InterPro"/>
</dbReference>
<dbReference type="PANTHER" id="PTHR35604">
    <property type="entry name" value="TRANSPOSASE INSH FOR INSERTION SEQUENCE ELEMENT IS5A-RELATED"/>
    <property type="match status" value="1"/>
</dbReference>
<proteinExistence type="predicted"/>
<evidence type="ECO:0000313" key="3">
    <source>
        <dbReference type="EMBL" id="AWN81684.1"/>
    </source>
</evidence>